<comment type="subcellular location">
    <subcellularLocation>
        <location evidence="3">Cytoplasm</location>
    </subcellularLocation>
</comment>
<feature type="binding site" evidence="3">
    <location>
        <begin position="104"/>
        <end position="111"/>
    </location>
    <ligand>
        <name>ATP</name>
        <dbReference type="ChEBI" id="CHEBI:30616"/>
    </ligand>
</feature>
<dbReference type="InterPro" id="IPR005654">
    <property type="entry name" value="ATPase_AFG1-like"/>
</dbReference>
<dbReference type="GO" id="GO:0016887">
    <property type="term" value="F:ATP hydrolysis activity"/>
    <property type="evidence" value="ECO:0007669"/>
    <property type="project" value="UniProtKB-UniRule"/>
</dbReference>
<dbReference type="InterPro" id="IPR027417">
    <property type="entry name" value="P-loop_NTPase"/>
</dbReference>
<gene>
    <name evidence="3" type="primary">zapE</name>
    <name evidence="5" type="ORF">FHR87_000774</name>
</gene>
<organism evidence="5 6">
    <name type="scientific">Azomonas macrocytogenes</name>
    <name type="common">Azotobacter macrocytogenes</name>
    <dbReference type="NCBI Taxonomy" id="69962"/>
    <lineage>
        <taxon>Bacteria</taxon>
        <taxon>Pseudomonadati</taxon>
        <taxon>Pseudomonadota</taxon>
        <taxon>Gammaproteobacteria</taxon>
        <taxon>Pseudomonadales</taxon>
        <taxon>Pseudomonadaceae</taxon>
        <taxon>Azomonas</taxon>
    </lineage>
</organism>
<dbReference type="Gene3D" id="3.40.50.300">
    <property type="entry name" value="P-loop containing nucleotide triphosphate hydrolases"/>
    <property type="match status" value="1"/>
</dbReference>
<comment type="similarity">
    <text evidence="3">Belongs to the AFG1 ATPase family. ZapE subfamily.</text>
</comment>
<keyword evidence="3" id="KW-0131">Cell cycle</keyword>
<dbReference type="HAMAP" id="MF_01919">
    <property type="entry name" value="ZapE"/>
    <property type="match status" value="1"/>
</dbReference>
<accession>A0A839SYH5</accession>
<evidence type="ECO:0000313" key="6">
    <source>
        <dbReference type="Proteomes" id="UP000549250"/>
    </source>
</evidence>
<dbReference type="Pfam" id="PF03969">
    <property type="entry name" value="AFG1_ATPase"/>
    <property type="match status" value="1"/>
</dbReference>
<keyword evidence="3" id="KW-0378">Hydrolase</keyword>
<evidence type="ECO:0000256" key="2">
    <source>
        <dbReference type="ARBA" id="ARBA00022840"/>
    </source>
</evidence>
<dbReference type="NCBIfam" id="NF040713">
    <property type="entry name" value="ZapE"/>
    <property type="match status" value="1"/>
</dbReference>
<dbReference type="PANTHER" id="PTHR12169">
    <property type="entry name" value="ATPASE N2B"/>
    <property type="match status" value="1"/>
</dbReference>
<keyword evidence="2 3" id="KW-0067">ATP-binding</keyword>
<dbReference type="GO" id="GO:0051301">
    <property type="term" value="P:cell division"/>
    <property type="evidence" value="ECO:0007669"/>
    <property type="project" value="UniProtKB-UniRule"/>
</dbReference>
<dbReference type="GO" id="GO:0032153">
    <property type="term" value="C:cell division site"/>
    <property type="evidence" value="ECO:0007669"/>
    <property type="project" value="TreeGrafter"/>
</dbReference>
<dbReference type="GO" id="GO:0005737">
    <property type="term" value="C:cytoplasm"/>
    <property type="evidence" value="ECO:0007669"/>
    <property type="project" value="UniProtKB-SubCell"/>
</dbReference>
<proteinExistence type="inferred from homology"/>
<evidence type="ECO:0000313" key="5">
    <source>
        <dbReference type="EMBL" id="MBB3102401.1"/>
    </source>
</evidence>
<comment type="subunit">
    <text evidence="3">Interacts with FtsZ.</text>
</comment>
<comment type="caution">
    <text evidence="5">The sequence shown here is derived from an EMBL/GenBank/DDBJ whole genome shotgun (WGS) entry which is preliminary data.</text>
</comment>
<feature type="compositionally biased region" description="Polar residues" evidence="4">
    <location>
        <begin position="1"/>
        <end position="12"/>
    </location>
</feature>
<evidence type="ECO:0000256" key="1">
    <source>
        <dbReference type="ARBA" id="ARBA00022741"/>
    </source>
</evidence>
<dbReference type="SUPFAM" id="SSF52540">
    <property type="entry name" value="P-loop containing nucleoside triphosphate hydrolases"/>
    <property type="match status" value="1"/>
</dbReference>
<keyword evidence="1 3" id="KW-0547">Nucleotide-binding</keyword>
<dbReference type="GO" id="GO:0005524">
    <property type="term" value="F:ATP binding"/>
    <property type="evidence" value="ECO:0007669"/>
    <property type="project" value="UniProtKB-UniRule"/>
</dbReference>
<dbReference type="InterPro" id="IPR030870">
    <property type="entry name" value="ZapE"/>
</dbReference>
<comment type="function">
    <text evidence="3">Reduces the stability of FtsZ polymers in the presence of ATP.</text>
</comment>
<keyword evidence="3" id="KW-0963">Cytoplasm</keyword>
<evidence type="ECO:0000256" key="3">
    <source>
        <dbReference type="HAMAP-Rule" id="MF_01919"/>
    </source>
</evidence>
<evidence type="ECO:0000256" key="4">
    <source>
        <dbReference type="SAM" id="MobiDB-lite"/>
    </source>
</evidence>
<dbReference type="FunFam" id="3.40.50.300:FF:001019">
    <property type="entry name" value="Cell division protein ZapE"/>
    <property type="match status" value="1"/>
</dbReference>
<reference evidence="5 6" key="1">
    <citation type="submission" date="2020-08" db="EMBL/GenBank/DDBJ databases">
        <title>Genomic Encyclopedia of Type Strains, Phase III (KMG-III): the genomes of soil and plant-associated and newly described type strains.</title>
        <authorList>
            <person name="Whitman W."/>
        </authorList>
    </citation>
    <scope>NUCLEOTIDE SEQUENCE [LARGE SCALE GENOMIC DNA]</scope>
    <source>
        <strain evidence="5 6">CECT 4462</strain>
    </source>
</reference>
<dbReference type="EMBL" id="JACHXI010000002">
    <property type="protein sequence ID" value="MBB3102401.1"/>
    <property type="molecule type" value="Genomic_DNA"/>
</dbReference>
<dbReference type="Proteomes" id="UP000549250">
    <property type="component" value="Unassembled WGS sequence"/>
</dbReference>
<dbReference type="PANTHER" id="PTHR12169:SF6">
    <property type="entry name" value="AFG1-LIKE ATPASE"/>
    <property type="match status" value="1"/>
</dbReference>
<protein>
    <recommendedName>
        <fullName evidence="3">Cell division protein ZapE</fullName>
    </recommendedName>
    <alternativeName>
        <fullName evidence="3">Z ring-associated protein ZapE</fullName>
    </alternativeName>
</protein>
<keyword evidence="3 5" id="KW-0132">Cell division</keyword>
<sequence length="402" mass="45890">MNDLTELSTAQGTAKIADSPERSGRAMTPLERYQADLKRPDFFHDQAQENAVRHLQRLYDDLVATSSGAGEGADRNGSGLLARLFGGAVARKKPEPIRGLYFWGGVGRGKTYLVDTFYDALPFEQKMRTHFHRFMKRVHEEMKTLKGEKNPLTIIARRFADEARVICFDEFFVSDITDAMILATLMQELFDNGVSLVATSNIVPDGLYKDGLQRARFLPAIALIKQHTEVVNVDSGIDYRLRALEQAELFHWPLDAAAEESLEQSFRSLLPENSKYQLNEALMIENRAIHARKVCNDVAWFEFRELCDGPRSQNDYIELGKIFAAVLLSNVEQMGVSKDDMARRFINLVDEFYDRNVKLIISAEVELKDLYTGGRLEFEFQRTLSRLLEMQSHEFLARPHKP</sequence>
<dbReference type="AlphaFoldDB" id="A0A839SYH5"/>
<name>A0A839SYH5_AZOMA</name>
<keyword evidence="6" id="KW-1185">Reference proteome</keyword>
<feature type="region of interest" description="Disordered" evidence="4">
    <location>
        <begin position="1"/>
        <end position="25"/>
    </location>
</feature>